<feature type="region of interest" description="Disordered" evidence="2">
    <location>
        <begin position="550"/>
        <end position="575"/>
    </location>
</feature>
<keyword evidence="1" id="KW-0175">Coiled coil</keyword>
<name>A0A3A6UNG3_9GAMM</name>
<protein>
    <submittedName>
        <fullName evidence="4">Uncharacterized protein</fullName>
    </submittedName>
</protein>
<sequence>MAIEDSFTGSIPIFKVTPPPPSPSSISTSSVRHSESKKEAIVSESTYSHLDVPLHHVRSKMTGKINEEIEQAQKDARSALIDAEKASVNLAKRTFILKVVVAGISLGSLLLSIIPTVLTGGTGALLTAILTPLTLIAISDAACAFADWQSQKSGESGLPMKSDSLGNFFYLIVKLFHLKENTMQTAAKWSAIVVKVIFTVGILWAIDTGKDFLLESGDITTPLASLVTQLTAMFLEKSGLSETEESVQQLANKKKNAKQLLDQIKLQYLQLDLLINQQRQAEKEFHDEFQGVIQKAKHYTQTKELQREAQKKRIEAWEKLIESSDRNIKEQFQEMMLTEAKTSRSRQTSKRHLSIRGQHIFSPSQVTLSLAPEQMKSHVSDAKAATQKARDALTQLHRSQVKHARNSFIGKIVKIPITLFGFGVAVAATATSMGAASPLVVFVGGSLVIAIGDAVHAYKDWKLKANKQDGLPYGWDWIANEEYQRQIRRHHTVKQSDKRAQSATIATRLIFTAGTSLSSGEKVELVDTIDSALGKVESICDNICDDASNEENVSVQESTSESSHQDAEQIQEAMHQRQIASTAYSDNTMIIQKQSEREMKRLRQRSMQLEEENAQFKRLNNAYIAAFNTLPDALKDKLEPLIQAAPELCQQKELDCRLVSRDLTIDW</sequence>
<feature type="transmembrane region" description="Helical" evidence="3">
    <location>
        <begin position="95"/>
        <end position="118"/>
    </location>
</feature>
<feature type="coiled-coil region" evidence="1">
    <location>
        <begin position="307"/>
        <end position="334"/>
    </location>
</feature>
<proteinExistence type="predicted"/>
<dbReference type="AlphaFoldDB" id="A0A3A6UNG3"/>
<reference evidence="4 5" key="1">
    <citation type="submission" date="2018-09" db="EMBL/GenBank/DDBJ databases">
        <title>Phylogeny of the Shewanellaceae, and recommendation for two new genera, Pseudoshewanella and Parashewanella.</title>
        <authorList>
            <person name="Wang G."/>
        </authorList>
    </citation>
    <scope>NUCLEOTIDE SEQUENCE [LARGE SCALE GENOMIC DNA]</scope>
    <source>
        <strain evidence="4 5">KCTC 22492</strain>
    </source>
</reference>
<evidence type="ECO:0000256" key="3">
    <source>
        <dbReference type="SAM" id="Phobius"/>
    </source>
</evidence>
<accession>A0A3A6UNG3</accession>
<evidence type="ECO:0000313" key="5">
    <source>
        <dbReference type="Proteomes" id="UP000273022"/>
    </source>
</evidence>
<evidence type="ECO:0000256" key="2">
    <source>
        <dbReference type="SAM" id="MobiDB-lite"/>
    </source>
</evidence>
<feature type="transmembrane region" description="Helical" evidence="3">
    <location>
        <begin position="412"/>
        <end position="433"/>
    </location>
</feature>
<dbReference type="EMBL" id="QYYH01000004">
    <property type="protein sequence ID" value="RJY19345.1"/>
    <property type="molecule type" value="Genomic_DNA"/>
</dbReference>
<feature type="region of interest" description="Disordered" evidence="2">
    <location>
        <begin position="1"/>
        <end position="35"/>
    </location>
</feature>
<feature type="compositionally biased region" description="Polar residues" evidence="2">
    <location>
        <begin position="550"/>
        <end position="562"/>
    </location>
</feature>
<keyword evidence="3" id="KW-0472">Membrane</keyword>
<feature type="transmembrane region" description="Helical" evidence="3">
    <location>
        <begin position="439"/>
        <end position="458"/>
    </location>
</feature>
<dbReference type="RefSeq" id="WP_121851829.1">
    <property type="nucleotide sequence ID" value="NZ_JAKILH010000012.1"/>
</dbReference>
<feature type="coiled-coil region" evidence="1">
    <location>
        <begin position="240"/>
        <end position="267"/>
    </location>
</feature>
<gene>
    <name evidence="4" type="ORF">D5R81_01160</name>
</gene>
<keyword evidence="3" id="KW-1133">Transmembrane helix</keyword>
<comment type="caution">
    <text evidence="4">The sequence shown here is derived from an EMBL/GenBank/DDBJ whole genome shotgun (WGS) entry which is preliminary data.</text>
</comment>
<evidence type="ECO:0000256" key="1">
    <source>
        <dbReference type="SAM" id="Coils"/>
    </source>
</evidence>
<dbReference type="Proteomes" id="UP000273022">
    <property type="component" value="Unassembled WGS sequence"/>
</dbReference>
<organism evidence="4 5">
    <name type="scientific">Parashewanella spongiae</name>
    <dbReference type="NCBI Taxonomy" id="342950"/>
    <lineage>
        <taxon>Bacteria</taxon>
        <taxon>Pseudomonadati</taxon>
        <taxon>Pseudomonadota</taxon>
        <taxon>Gammaproteobacteria</taxon>
        <taxon>Alteromonadales</taxon>
        <taxon>Shewanellaceae</taxon>
        <taxon>Parashewanella</taxon>
    </lineage>
</organism>
<keyword evidence="3" id="KW-0812">Transmembrane</keyword>
<feature type="coiled-coil region" evidence="1">
    <location>
        <begin position="592"/>
        <end position="622"/>
    </location>
</feature>
<feature type="transmembrane region" description="Helical" evidence="3">
    <location>
        <begin position="124"/>
        <end position="146"/>
    </location>
</feature>
<keyword evidence="5" id="KW-1185">Reference proteome</keyword>
<evidence type="ECO:0000313" key="4">
    <source>
        <dbReference type="EMBL" id="RJY19345.1"/>
    </source>
</evidence>